<accession>A0A9P9EZS3</accession>
<reference evidence="2" key="1">
    <citation type="journal article" date="2021" name="Nat. Commun.">
        <title>Genetic determinants of endophytism in the Arabidopsis root mycobiome.</title>
        <authorList>
            <person name="Mesny F."/>
            <person name="Miyauchi S."/>
            <person name="Thiergart T."/>
            <person name="Pickel B."/>
            <person name="Atanasova L."/>
            <person name="Karlsson M."/>
            <person name="Huettel B."/>
            <person name="Barry K.W."/>
            <person name="Haridas S."/>
            <person name="Chen C."/>
            <person name="Bauer D."/>
            <person name="Andreopoulos W."/>
            <person name="Pangilinan J."/>
            <person name="LaButti K."/>
            <person name="Riley R."/>
            <person name="Lipzen A."/>
            <person name="Clum A."/>
            <person name="Drula E."/>
            <person name="Henrissat B."/>
            <person name="Kohler A."/>
            <person name="Grigoriev I.V."/>
            <person name="Martin F.M."/>
            <person name="Hacquard S."/>
        </authorList>
    </citation>
    <scope>NUCLEOTIDE SEQUENCE</scope>
    <source>
        <strain evidence="2">MPI-CAGE-AT-0021</strain>
    </source>
</reference>
<evidence type="ECO:0000256" key="1">
    <source>
        <dbReference type="SAM" id="MobiDB-lite"/>
    </source>
</evidence>
<evidence type="ECO:0000313" key="3">
    <source>
        <dbReference type="Proteomes" id="UP000717696"/>
    </source>
</evidence>
<dbReference type="Proteomes" id="UP000717696">
    <property type="component" value="Unassembled WGS sequence"/>
</dbReference>
<dbReference type="AlphaFoldDB" id="A0A9P9EZS3"/>
<evidence type="ECO:0000313" key="2">
    <source>
        <dbReference type="EMBL" id="KAH7149123.1"/>
    </source>
</evidence>
<keyword evidence="3" id="KW-1185">Reference proteome</keyword>
<sequence>MSNGSCSCCAWSWDWDGTPCCRPSPRWAWPWKFPEPAPSSEWVRMSVDRKKGDRDSWRAATHMAEVVGASGRDMDGTEQALSSDTRRSRNPAGPDFWFGWAMPQINLPTRNPVGDFSWGYTDRNGWSCEACRADNGNQQQPPMATSRTTRMYERPIFSSPPRQPPETTPSSRLESCPYMRCSHDKLPRRPGVRDGTSPCPMQPANHCGITPSGSGSPWWCLLGWMPVDEVRQAHGPLENTNRRGRV</sequence>
<dbReference type="EMBL" id="JAGMUU010000007">
    <property type="protein sequence ID" value="KAH7149123.1"/>
    <property type="molecule type" value="Genomic_DNA"/>
</dbReference>
<comment type="caution">
    <text evidence="2">The sequence shown here is derived from an EMBL/GenBank/DDBJ whole genome shotgun (WGS) entry which is preliminary data.</text>
</comment>
<proteinExistence type="predicted"/>
<name>A0A9P9EZS3_9HYPO</name>
<feature type="region of interest" description="Disordered" evidence="1">
    <location>
        <begin position="69"/>
        <end position="89"/>
    </location>
</feature>
<gene>
    <name evidence="2" type="ORF">B0J13DRAFT_297429</name>
</gene>
<protein>
    <submittedName>
        <fullName evidence="2">Uncharacterized protein</fullName>
    </submittedName>
</protein>
<organism evidence="2 3">
    <name type="scientific">Dactylonectria estremocensis</name>
    <dbReference type="NCBI Taxonomy" id="1079267"/>
    <lineage>
        <taxon>Eukaryota</taxon>
        <taxon>Fungi</taxon>
        <taxon>Dikarya</taxon>
        <taxon>Ascomycota</taxon>
        <taxon>Pezizomycotina</taxon>
        <taxon>Sordariomycetes</taxon>
        <taxon>Hypocreomycetidae</taxon>
        <taxon>Hypocreales</taxon>
        <taxon>Nectriaceae</taxon>
        <taxon>Dactylonectria</taxon>
    </lineage>
</organism>
<feature type="region of interest" description="Disordered" evidence="1">
    <location>
        <begin position="155"/>
        <end position="174"/>
    </location>
</feature>